<keyword evidence="2" id="KW-1185">Reference proteome</keyword>
<feature type="non-terminal residue" evidence="1">
    <location>
        <position position="1"/>
    </location>
</feature>
<sequence length="66" mass="6032">VLSDNVPVEVDAIEALVGAALEGVGARGAAAAGGGGSAESAGERARAEAAAVAASQGQQPAFAAAA</sequence>
<accession>A0A0D2M3C0</accession>
<proteinExistence type="predicted"/>
<dbReference type="RefSeq" id="XP_013894871.1">
    <property type="nucleotide sequence ID" value="XM_014039417.1"/>
</dbReference>
<name>A0A0D2M3C0_9CHLO</name>
<dbReference type="GeneID" id="25729438"/>
<organism evidence="1 2">
    <name type="scientific">Monoraphidium neglectum</name>
    <dbReference type="NCBI Taxonomy" id="145388"/>
    <lineage>
        <taxon>Eukaryota</taxon>
        <taxon>Viridiplantae</taxon>
        <taxon>Chlorophyta</taxon>
        <taxon>core chlorophytes</taxon>
        <taxon>Chlorophyceae</taxon>
        <taxon>CS clade</taxon>
        <taxon>Sphaeropleales</taxon>
        <taxon>Selenastraceae</taxon>
        <taxon>Monoraphidium</taxon>
    </lineage>
</organism>
<protein>
    <submittedName>
        <fullName evidence="1">Uncharacterized protein</fullName>
    </submittedName>
</protein>
<evidence type="ECO:0000313" key="2">
    <source>
        <dbReference type="Proteomes" id="UP000054498"/>
    </source>
</evidence>
<dbReference type="AlphaFoldDB" id="A0A0D2M3C0"/>
<reference evidence="1 2" key="1">
    <citation type="journal article" date="2013" name="BMC Genomics">
        <title>Reconstruction of the lipid metabolism for the microalga Monoraphidium neglectum from its genome sequence reveals characteristics suitable for biofuel production.</title>
        <authorList>
            <person name="Bogen C."/>
            <person name="Al-Dilaimi A."/>
            <person name="Albersmeier A."/>
            <person name="Wichmann J."/>
            <person name="Grundmann M."/>
            <person name="Rupp O."/>
            <person name="Lauersen K.J."/>
            <person name="Blifernez-Klassen O."/>
            <person name="Kalinowski J."/>
            <person name="Goesmann A."/>
            <person name="Mussgnug J.H."/>
            <person name="Kruse O."/>
        </authorList>
    </citation>
    <scope>NUCLEOTIDE SEQUENCE [LARGE SCALE GENOMIC DNA]</scope>
    <source>
        <strain evidence="1 2">SAG 48.87</strain>
    </source>
</reference>
<evidence type="ECO:0000313" key="1">
    <source>
        <dbReference type="EMBL" id="KIY95851.1"/>
    </source>
</evidence>
<dbReference type="KEGG" id="mng:MNEG_12109"/>
<dbReference type="Proteomes" id="UP000054498">
    <property type="component" value="Unassembled WGS sequence"/>
</dbReference>
<dbReference type="EMBL" id="KK103288">
    <property type="protein sequence ID" value="KIY95851.1"/>
    <property type="molecule type" value="Genomic_DNA"/>
</dbReference>
<gene>
    <name evidence="1" type="ORF">MNEG_12109</name>
</gene>